<gene>
    <name evidence="2" type="ORF">HYDPIDRAFT_32014</name>
</gene>
<proteinExistence type="predicted"/>
<feature type="non-terminal residue" evidence="2">
    <location>
        <position position="306"/>
    </location>
</feature>
<name>A0A0C9V4X1_9AGAM</name>
<keyword evidence="3" id="KW-1185">Reference proteome</keyword>
<dbReference type="Proteomes" id="UP000053820">
    <property type="component" value="Unassembled WGS sequence"/>
</dbReference>
<reference evidence="2 3" key="1">
    <citation type="submission" date="2014-04" db="EMBL/GenBank/DDBJ databases">
        <title>Evolutionary Origins and Diversification of the Mycorrhizal Mutualists.</title>
        <authorList>
            <consortium name="DOE Joint Genome Institute"/>
            <consortium name="Mycorrhizal Genomics Consortium"/>
            <person name="Kohler A."/>
            <person name="Kuo A."/>
            <person name="Nagy L.G."/>
            <person name="Floudas D."/>
            <person name="Copeland A."/>
            <person name="Barry K.W."/>
            <person name="Cichocki N."/>
            <person name="Veneault-Fourrey C."/>
            <person name="LaButti K."/>
            <person name="Lindquist E.A."/>
            <person name="Lipzen A."/>
            <person name="Lundell T."/>
            <person name="Morin E."/>
            <person name="Murat C."/>
            <person name="Riley R."/>
            <person name="Ohm R."/>
            <person name="Sun H."/>
            <person name="Tunlid A."/>
            <person name="Henrissat B."/>
            <person name="Grigoriev I.V."/>
            <person name="Hibbett D.S."/>
            <person name="Martin F."/>
        </authorList>
    </citation>
    <scope>NUCLEOTIDE SEQUENCE [LARGE SCALE GENOMIC DNA]</scope>
    <source>
        <strain evidence="2 3">MD-312</strain>
    </source>
</reference>
<feature type="region of interest" description="Disordered" evidence="1">
    <location>
        <begin position="1"/>
        <end position="146"/>
    </location>
</feature>
<dbReference type="HOGENOM" id="CLU_910752_0_0_1"/>
<organism evidence="2 3">
    <name type="scientific">Hydnomerulius pinastri MD-312</name>
    <dbReference type="NCBI Taxonomy" id="994086"/>
    <lineage>
        <taxon>Eukaryota</taxon>
        <taxon>Fungi</taxon>
        <taxon>Dikarya</taxon>
        <taxon>Basidiomycota</taxon>
        <taxon>Agaricomycotina</taxon>
        <taxon>Agaricomycetes</taxon>
        <taxon>Agaricomycetidae</taxon>
        <taxon>Boletales</taxon>
        <taxon>Boletales incertae sedis</taxon>
        <taxon>Leucogyrophana</taxon>
    </lineage>
</organism>
<dbReference type="EMBL" id="KN839870">
    <property type="protein sequence ID" value="KIJ60589.1"/>
    <property type="molecule type" value="Genomic_DNA"/>
</dbReference>
<feature type="compositionally biased region" description="Basic residues" evidence="1">
    <location>
        <begin position="130"/>
        <end position="140"/>
    </location>
</feature>
<sequence>DEYEGEGESDEESDEDKIEGGRGGGGGDGDGDESDEDDEGRGDVHHRRRDARSRMDGTRTNAGPARGHLHAKAFRDGVRGTPRSTAQVVSRQKWRDLKKQPRCNVKSVRRTLHKGQTDDMDDNEPANGKVGRKKREKAKKYKNEDLPGLPQSMKAWKLRVVPMFRDYTATLDDPWEIADTVPYAQKLWSNFFPNIKHSVSYMNEPVFYLRGGFASRAEKAIEAFFNRYACFDDPRDRADYVEWAVREPTEEVDNHGRKLLVPPSDYPYMWEQFNDDNPNNIVWKGAFMHECILETFAWYHCDPCIW</sequence>
<accession>A0A0C9V4X1</accession>
<dbReference type="OrthoDB" id="2678283at2759"/>
<evidence type="ECO:0000313" key="2">
    <source>
        <dbReference type="EMBL" id="KIJ60589.1"/>
    </source>
</evidence>
<evidence type="ECO:0000313" key="3">
    <source>
        <dbReference type="Proteomes" id="UP000053820"/>
    </source>
</evidence>
<protein>
    <submittedName>
        <fullName evidence="2">Uncharacterized protein</fullName>
    </submittedName>
</protein>
<feature type="compositionally biased region" description="Acidic residues" evidence="1">
    <location>
        <begin position="29"/>
        <end position="40"/>
    </location>
</feature>
<evidence type="ECO:0000256" key="1">
    <source>
        <dbReference type="SAM" id="MobiDB-lite"/>
    </source>
</evidence>
<dbReference type="AlphaFoldDB" id="A0A0C9V4X1"/>
<feature type="compositionally biased region" description="Acidic residues" evidence="1">
    <location>
        <begin position="1"/>
        <end position="17"/>
    </location>
</feature>